<keyword evidence="3" id="KW-1185">Reference proteome</keyword>
<accession>A0A232EVA6</accession>
<organism evidence="2 3">
    <name type="scientific">Trichomalopsis sarcophagae</name>
    <dbReference type="NCBI Taxonomy" id="543379"/>
    <lineage>
        <taxon>Eukaryota</taxon>
        <taxon>Metazoa</taxon>
        <taxon>Ecdysozoa</taxon>
        <taxon>Arthropoda</taxon>
        <taxon>Hexapoda</taxon>
        <taxon>Insecta</taxon>
        <taxon>Pterygota</taxon>
        <taxon>Neoptera</taxon>
        <taxon>Endopterygota</taxon>
        <taxon>Hymenoptera</taxon>
        <taxon>Apocrita</taxon>
        <taxon>Proctotrupomorpha</taxon>
        <taxon>Chalcidoidea</taxon>
        <taxon>Pteromalidae</taxon>
        <taxon>Pteromalinae</taxon>
        <taxon>Trichomalopsis</taxon>
    </lineage>
</organism>
<evidence type="ECO:0000313" key="3">
    <source>
        <dbReference type="Proteomes" id="UP000215335"/>
    </source>
</evidence>
<evidence type="ECO:0000313" key="2">
    <source>
        <dbReference type="EMBL" id="OXU22292.1"/>
    </source>
</evidence>
<feature type="region of interest" description="Disordered" evidence="1">
    <location>
        <begin position="49"/>
        <end position="96"/>
    </location>
</feature>
<sequence>MIVGSLEEKLRASDLRIQQGKKRRRLHNKIIRKTINHFSWLKRRNGFPMTGKTTWRNKTSRRGRKTSRGISDNNGKSAVQLPKRNEPSLRVYTMQE</sequence>
<comment type="caution">
    <text evidence="2">The sequence shown here is derived from an EMBL/GenBank/DDBJ whole genome shotgun (WGS) entry which is preliminary data.</text>
</comment>
<feature type="compositionally biased region" description="Basic residues" evidence="1">
    <location>
        <begin position="58"/>
        <end position="67"/>
    </location>
</feature>
<reference evidence="2 3" key="1">
    <citation type="journal article" date="2017" name="Curr. Biol.">
        <title>The Evolution of Venom by Co-option of Single-Copy Genes.</title>
        <authorList>
            <person name="Martinson E.O."/>
            <person name="Mrinalini"/>
            <person name="Kelkar Y.D."/>
            <person name="Chang C.H."/>
            <person name="Werren J.H."/>
        </authorList>
    </citation>
    <scope>NUCLEOTIDE SEQUENCE [LARGE SCALE GENOMIC DNA]</scope>
    <source>
        <strain evidence="2 3">Alberta</strain>
        <tissue evidence="2">Whole body</tissue>
    </source>
</reference>
<feature type="compositionally biased region" description="Polar residues" evidence="1">
    <location>
        <begin position="68"/>
        <end position="77"/>
    </location>
</feature>
<name>A0A232EVA6_9HYME</name>
<dbReference type="AlphaFoldDB" id="A0A232EVA6"/>
<evidence type="ECO:0000256" key="1">
    <source>
        <dbReference type="SAM" id="MobiDB-lite"/>
    </source>
</evidence>
<dbReference type="Proteomes" id="UP000215335">
    <property type="component" value="Unassembled WGS sequence"/>
</dbReference>
<gene>
    <name evidence="2" type="ORF">TSAR_009360</name>
</gene>
<dbReference type="EMBL" id="NNAY01002021">
    <property type="protein sequence ID" value="OXU22292.1"/>
    <property type="molecule type" value="Genomic_DNA"/>
</dbReference>
<proteinExistence type="predicted"/>
<protein>
    <submittedName>
        <fullName evidence="2">Uncharacterized protein</fullName>
    </submittedName>
</protein>